<dbReference type="Proteomes" id="UP000236319">
    <property type="component" value="Unassembled WGS sequence"/>
</dbReference>
<organism evidence="1 2">
    <name type="scientific">Babesia ovata</name>
    <dbReference type="NCBI Taxonomy" id="189622"/>
    <lineage>
        <taxon>Eukaryota</taxon>
        <taxon>Sar</taxon>
        <taxon>Alveolata</taxon>
        <taxon>Apicomplexa</taxon>
        <taxon>Aconoidasida</taxon>
        <taxon>Piroplasmida</taxon>
        <taxon>Babesiidae</taxon>
        <taxon>Babesia</taxon>
    </lineage>
</organism>
<accession>A0A2H6K848</accession>
<comment type="caution">
    <text evidence="1">The sequence shown here is derived from an EMBL/GenBank/DDBJ whole genome shotgun (WGS) entry which is preliminary data.</text>
</comment>
<evidence type="ECO:0000313" key="2">
    <source>
        <dbReference type="Proteomes" id="UP000236319"/>
    </source>
</evidence>
<protein>
    <submittedName>
        <fullName evidence="1">Faimly transcriptional regulator, putative</fullName>
    </submittedName>
</protein>
<sequence length="219" mass="24705">MDMLTLHVVGVLQLRGLSFVRCGHSKTAPGEEISEFIAHMNCVMPPILLPPCQPLVEFLYAGPQNWNYAQQHLGAFLLAGVVGVPPVERGTGVCGDVRCAELCDKAMQASLKGVEQRSGRLLEVFWSQFGERYFKVIKHPRDAMVEGIIYLKVVEQLVECVVYFQKHTRVITYNSSDRISLRIILPVHPHDLPVDVRGEWRPEFFEGCGQFAEKHYLLG</sequence>
<dbReference type="EMBL" id="BDSA01000001">
    <property type="protein sequence ID" value="GBE59173.1"/>
    <property type="molecule type" value="Genomic_DNA"/>
</dbReference>
<dbReference type="AlphaFoldDB" id="A0A2H6K848"/>
<dbReference type="VEuPathDB" id="PiroplasmaDB:BOVATA_006660"/>
<keyword evidence="2" id="KW-1185">Reference proteome</keyword>
<gene>
    <name evidence="1" type="ORF">BOVATA_006660</name>
</gene>
<reference evidence="1 2" key="1">
    <citation type="journal article" date="2017" name="BMC Genomics">
        <title>Whole-genome assembly of Babesia ovata and comparative genomics between closely related pathogens.</title>
        <authorList>
            <person name="Yamagishi J."/>
            <person name="Asada M."/>
            <person name="Hakimi H."/>
            <person name="Tanaka T.Q."/>
            <person name="Sugimoto C."/>
            <person name="Kawazu S."/>
        </authorList>
    </citation>
    <scope>NUCLEOTIDE SEQUENCE [LARGE SCALE GENOMIC DNA]</scope>
    <source>
        <strain evidence="1 2">Miyake</strain>
    </source>
</reference>
<evidence type="ECO:0000313" key="1">
    <source>
        <dbReference type="EMBL" id="GBE59173.1"/>
    </source>
</evidence>
<proteinExistence type="predicted"/>
<dbReference type="GeneID" id="39872943"/>
<dbReference type="RefSeq" id="XP_028865416.1">
    <property type="nucleotide sequence ID" value="XM_029009583.1"/>
</dbReference>
<name>A0A2H6K848_9APIC</name>